<dbReference type="KEGG" id="spii:G7077_12635"/>
<dbReference type="AlphaFoldDB" id="A0A6G7YSB4"/>
<sequence>MKHDLDKLSSDQPPFAPVQEVREKLHSVLSVLETLTPAPKYSGDPKDRPTEQHIGAILKARRNRDRHFPAHLFADPAWDMLLELYSAHLGQRRLSVSSLCGGSGVPPTTALRWITTLEKSQLIVRRNDPYDGRRVFVELSFTGVEAMDAYFQANSIASI</sequence>
<reference evidence="1 2" key="1">
    <citation type="submission" date="2020-03" db="EMBL/GenBank/DDBJ databases">
        <title>Sphingomonas sp. nov., isolated from fish.</title>
        <authorList>
            <person name="Hyun D.-W."/>
            <person name="Bae J.-W."/>
        </authorList>
    </citation>
    <scope>NUCLEOTIDE SEQUENCE [LARGE SCALE GENOMIC DNA]</scope>
    <source>
        <strain evidence="1 2">HDW15B</strain>
    </source>
</reference>
<evidence type="ECO:0000313" key="1">
    <source>
        <dbReference type="EMBL" id="QIK79624.1"/>
    </source>
</evidence>
<organism evidence="1 2">
    <name type="scientific">Sphingomonas piscis</name>
    <dbReference type="NCBI Taxonomy" id="2714943"/>
    <lineage>
        <taxon>Bacteria</taxon>
        <taxon>Pseudomonadati</taxon>
        <taxon>Pseudomonadota</taxon>
        <taxon>Alphaproteobacteria</taxon>
        <taxon>Sphingomonadales</taxon>
        <taxon>Sphingomonadaceae</taxon>
        <taxon>Sphingomonas</taxon>
    </lineage>
</organism>
<keyword evidence="2" id="KW-1185">Reference proteome</keyword>
<protein>
    <submittedName>
        <fullName evidence="1">Winged helix-turn-helix transcriptional regulator</fullName>
    </submittedName>
</protein>
<dbReference type="InterPro" id="IPR036390">
    <property type="entry name" value="WH_DNA-bd_sf"/>
</dbReference>
<gene>
    <name evidence="1" type="ORF">G7077_12635</name>
</gene>
<name>A0A6G7YSB4_9SPHN</name>
<dbReference type="Gene3D" id="1.10.10.10">
    <property type="entry name" value="Winged helix-like DNA-binding domain superfamily/Winged helix DNA-binding domain"/>
    <property type="match status" value="1"/>
</dbReference>
<dbReference type="EMBL" id="CP049869">
    <property type="protein sequence ID" value="QIK79624.1"/>
    <property type="molecule type" value="Genomic_DNA"/>
</dbReference>
<dbReference type="RefSeq" id="WP_166412011.1">
    <property type="nucleotide sequence ID" value="NZ_CP049869.1"/>
</dbReference>
<evidence type="ECO:0000313" key="2">
    <source>
        <dbReference type="Proteomes" id="UP000503222"/>
    </source>
</evidence>
<dbReference type="Proteomes" id="UP000503222">
    <property type="component" value="Chromosome"/>
</dbReference>
<dbReference type="InterPro" id="IPR036388">
    <property type="entry name" value="WH-like_DNA-bd_sf"/>
</dbReference>
<dbReference type="SUPFAM" id="SSF46785">
    <property type="entry name" value="Winged helix' DNA-binding domain"/>
    <property type="match status" value="1"/>
</dbReference>
<proteinExistence type="predicted"/>
<accession>A0A6G7YSB4</accession>